<protein>
    <submittedName>
        <fullName evidence="2">Uncharacterized protein</fullName>
    </submittedName>
</protein>
<organism evidence="2 3">
    <name type="scientific">Fusarium coffeatum</name>
    <dbReference type="NCBI Taxonomy" id="231269"/>
    <lineage>
        <taxon>Eukaryota</taxon>
        <taxon>Fungi</taxon>
        <taxon>Dikarya</taxon>
        <taxon>Ascomycota</taxon>
        <taxon>Pezizomycotina</taxon>
        <taxon>Sordariomycetes</taxon>
        <taxon>Hypocreomycetidae</taxon>
        <taxon>Hypocreales</taxon>
        <taxon>Nectriaceae</taxon>
        <taxon>Fusarium</taxon>
        <taxon>Fusarium incarnatum-equiseti species complex</taxon>
    </lineage>
</organism>
<keyword evidence="1" id="KW-1133">Transmembrane helix</keyword>
<reference evidence="2 3" key="1">
    <citation type="submission" date="2018-06" db="EMBL/GenBank/DDBJ databases">
        <title>Fusarium incarnatum-equiseti species complex species 28.</title>
        <authorList>
            <person name="Gardiner D.M."/>
        </authorList>
    </citation>
    <scope>NUCLEOTIDE SEQUENCE [LARGE SCALE GENOMIC DNA]</scope>
    <source>
        <strain evidence="2 3">FIESC_28</strain>
    </source>
</reference>
<keyword evidence="1" id="KW-0812">Transmembrane</keyword>
<evidence type="ECO:0000313" key="3">
    <source>
        <dbReference type="Proteomes" id="UP000253153"/>
    </source>
</evidence>
<accession>A0A366R0C1</accession>
<dbReference type="Proteomes" id="UP000253153">
    <property type="component" value="Unassembled WGS sequence"/>
</dbReference>
<feature type="transmembrane region" description="Helical" evidence="1">
    <location>
        <begin position="54"/>
        <end position="72"/>
    </location>
</feature>
<gene>
    <name evidence="2" type="ORF">FIESC28_09455</name>
</gene>
<proteinExistence type="predicted"/>
<dbReference type="RefSeq" id="XP_031012404.1">
    <property type="nucleotide sequence ID" value="XM_031163591.1"/>
</dbReference>
<evidence type="ECO:0000256" key="1">
    <source>
        <dbReference type="SAM" id="Phobius"/>
    </source>
</evidence>
<dbReference type="EMBL" id="QKXC01000234">
    <property type="protein sequence ID" value="RBR10591.1"/>
    <property type="molecule type" value="Genomic_DNA"/>
</dbReference>
<dbReference type="GeneID" id="41998887"/>
<dbReference type="AlphaFoldDB" id="A0A366R0C1"/>
<keyword evidence="3" id="KW-1185">Reference proteome</keyword>
<sequence>MTDPKPCHRVISSKQLALARRAYSIQSETLHIPDRWGLFSAGPPPQQVSEIRELYSTLIISCFAYAILAFKLYNALRFGDNLGYFFETFFRFNLMLLTLLGIDYKLSGAHRNDPNYDWGTWEIDDDKSYMPPEAWGTIVVVLIMLFANTYLRIPEVMVERWFS</sequence>
<evidence type="ECO:0000313" key="2">
    <source>
        <dbReference type="EMBL" id="RBR10591.1"/>
    </source>
</evidence>
<feature type="transmembrane region" description="Helical" evidence="1">
    <location>
        <begin position="134"/>
        <end position="153"/>
    </location>
</feature>
<name>A0A366R0C1_9HYPO</name>
<keyword evidence="1" id="KW-0472">Membrane</keyword>
<dbReference type="OrthoDB" id="5096049at2759"/>
<comment type="caution">
    <text evidence="2">The sequence shown here is derived from an EMBL/GenBank/DDBJ whole genome shotgun (WGS) entry which is preliminary data.</text>
</comment>